<dbReference type="Gene3D" id="2.60.40.1610">
    <property type="entry name" value="Domain of unknown function DUF1254"/>
    <property type="match status" value="1"/>
</dbReference>
<keyword evidence="4" id="KW-1185">Reference proteome</keyword>
<evidence type="ECO:0008006" key="5">
    <source>
        <dbReference type="Google" id="ProtNLM"/>
    </source>
</evidence>
<dbReference type="InterPro" id="IPR010679">
    <property type="entry name" value="DUF1254"/>
</dbReference>
<dbReference type="Pfam" id="PF06863">
    <property type="entry name" value="DUF1254"/>
    <property type="match status" value="1"/>
</dbReference>
<dbReference type="InterPro" id="IPR037049">
    <property type="entry name" value="DUF1214_C_sf"/>
</dbReference>
<organism evidence="3 4">
    <name type="scientific">Alcanivorax xiamenensis</name>
    <dbReference type="NCBI Taxonomy" id="1177156"/>
    <lineage>
        <taxon>Bacteria</taxon>
        <taxon>Pseudomonadati</taxon>
        <taxon>Pseudomonadota</taxon>
        <taxon>Gammaproteobacteria</taxon>
        <taxon>Oceanospirillales</taxon>
        <taxon>Alcanivoracaceae</taxon>
        <taxon>Alcanivorax</taxon>
    </lineage>
</organism>
<dbReference type="Pfam" id="PF06742">
    <property type="entry name" value="DUF1214"/>
    <property type="match status" value="1"/>
</dbReference>
<name>A0ABQ6YAK3_9GAMM</name>
<dbReference type="PANTHER" id="PTHR36509">
    <property type="entry name" value="BLL3101 PROTEIN"/>
    <property type="match status" value="1"/>
</dbReference>
<feature type="domain" description="DUF1214" evidence="1">
    <location>
        <begin position="298"/>
        <end position="410"/>
    </location>
</feature>
<dbReference type="InterPro" id="IPR037050">
    <property type="entry name" value="DUF1254_sf"/>
</dbReference>
<comment type="caution">
    <text evidence="3">The sequence shown here is derived from an EMBL/GenBank/DDBJ whole genome shotgun (WGS) entry which is preliminary data.</text>
</comment>
<dbReference type="SUPFAM" id="SSF160935">
    <property type="entry name" value="VPA0735-like"/>
    <property type="match status" value="1"/>
</dbReference>
<evidence type="ECO:0000259" key="2">
    <source>
        <dbReference type="Pfam" id="PF06863"/>
    </source>
</evidence>
<dbReference type="Gene3D" id="2.60.120.600">
    <property type="entry name" value="Domain of unknown function DUF1214, C-terminal domain"/>
    <property type="match status" value="1"/>
</dbReference>
<feature type="domain" description="DUF1254" evidence="2">
    <location>
        <begin position="43"/>
        <end position="168"/>
    </location>
</feature>
<accession>A0ABQ6YAK3</accession>
<dbReference type="InterPro" id="IPR010621">
    <property type="entry name" value="DUF1214"/>
</dbReference>
<evidence type="ECO:0000313" key="4">
    <source>
        <dbReference type="Proteomes" id="UP000771797"/>
    </source>
</evidence>
<evidence type="ECO:0000313" key="3">
    <source>
        <dbReference type="EMBL" id="KAF0806893.1"/>
    </source>
</evidence>
<dbReference type="EMBL" id="AQPF01000006">
    <property type="protein sequence ID" value="KAF0806893.1"/>
    <property type="molecule type" value="Genomic_DNA"/>
</dbReference>
<protein>
    <recommendedName>
        <fullName evidence="5">Phosphatidylserine decarboxylase</fullName>
    </recommendedName>
</protein>
<evidence type="ECO:0000259" key="1">
    <source>
        <dbReference type="Pfam" id="PF06742"/>
    </source>
</evidence>
<gene>
    <name evidence="3" type="ORF">A6D6_01257</name>
</gene>
<sequence length="426" mass="47525">MSNEFASVSPAELKSAAKRAYIYTVPLVIMETTRKWRMGAGANVFNHARKLLTHRSRWVTTPNNDTLYSDAWLDLSKGPVKITVPATGERYFSLAFMDMYTNNFDILGTRTTGNNGGVYTVVGPHQAVPEDATNVVRAPTPRVWALARILVDGPDDLPAACAVQDGLFVHEGADPEDVAPGDPVQRSASWREYLATANRLLRREPPPVTDGLILEQIRALNIGPDQVFDADAFDQEQAEAIERGVEEARNWLVQIQRARRSAIDGWTYPSMRNGDYGQNYTLRAVVSVGGLGALPLEEAIYMRAEGDAEEGLFDGNQNYRLHFPAGAMPPLNSFWSLTLYEAMDDGQFFFADTPLRRYAVGDRSPGLQYNEDGSLDLWIGARSPGADRERNWLPANEGPFALFFRGYMPKADLMEGRYRLPRVERL</sequence>
<proteinExistence type="predicted"/>
<dbReference type="RefSeq" id="WP_159660241.1">
    <property type="nucleotide sequence ID" value="NZ_AQPF01000006.1"/>
</dbReference>
<reference evidence="3 4" key="1">
    <citation type="submission" date="2012-09" db="EMBL/GenBank/DDBJ databases">
        <title>Genome Sequence of alkane-degrading Bacterium Alcanivorax sp. 6-D-6.</title>
        <authorList>
            <person name="Lai Q."/>
            <person name="Shao Z."/>
        </authorList>
    </citation>
    <scope>NUCLEOTIDE SEQUENCE [LARGE SCALE GENOMIC DNA]</scope>
    <source>
        <strain evidence="3 4">6-D-6</strain>
    </source>
</reference>
<dbReference type="Proteomes" id="UP000771797">
    <property type="component" value="Unassembled WGS sequence"/>
</dbReference>
<dbReference type="PANTHER" id="PTHR36509:SF2">
    <property type="entry name" value="BLL3101 PROTEIN"/>
    <property type="match status" value="1"/>
</dbReference>